<sequence length="126" mass="14609">MKRFLKHREDLQHQKELRKFERSAAGPAGTLLAYGIDVFHRGTNLTEPGGYRYAMTSCFKKAGNDAIGYTSWPWHFAKPWHKIFEHATPDQLNCFGVPLPGDPFWTEETLSLAQLRYPNWDMSEYS</sequence>
<organism evidence="1">
    <name type="scientific">marine metagenome</name>
    <dbReference type="NCBI Taxonomy" id="408172"/>
    <lineage>
        <taxon>unclassified sequences</taxon>
        <taxon>metagenomes</taxon>
        <taxon>ecological metagenomes</taxon>
    </lineage>
</organism>
<protein>
    <submittedName>
        <fullName evidence="1">Uncharacterized protein</fullName>
    </submittedName>
</protein>
<name>A0A381N1Y7_9ZZZZ</name>
<dbReference type="EMBL" id="UINC01000073">
    <property type="protein sequence ID" value="SUZ48537.1"/>
    <property type="molecule type" value="Genomic_DNA"/>
</dbReference>
<accession>A0A381N1Y7</accession>
<gene>
    <name evidence="1" type="ORF">METZ01_LOCUS1391</name>
</gene>
<dbReference type="AlphaFoldDB" id="A0A381N1Y7"/>
<evidence type="ECO:0000313" key="1">
    <source>
        <dbReference type="EMBL" id="SUZ48537.1"/>
    </source>
</evidence>
<proteinExistence type="predicted"/>
<reference evidence="1" key="1">
    <citation type="submission" date="2018-05" db="EMBL/GenBank/DDBJ databases">
        <authorList>
            <person name="Lanie J.A."/>
            <person name="Ng W.-L."/>
            <person name="Kazmierczak K.M."/>
            <person name="Andrzejewski T.M."/>
            <person name="Davidsen T.M."/>
            <person name="Wayne K.J."/>
            <person name="Tettelin H."/>
            <person name="Glass J.I."/>
            <person name="Rusch D."/>
            <person name="Podicherti R."/>
            <person name="Tsui H.-C.T."/>
            <person name="Winkler M.E."/>
        </authorList>
    </citation>
    <scope>NUCLEOTIDE SEQUENCE</scope>
</reference>